<dbReference type="EMBL" id="SWFT01000102">
    <property type="protein sequence ID" value="KAA8901521.1"/>
    <property type="molecule type" value="Genomic_DNA"/>
</dbReference>
<feature type="transmembrane region" description="Helical" evidence="7">
    <location>
        <begin position="99"/>
        <end position="126"/>
    </location>
</feature>
<feature type="transmembrane region" description="Helical" evidence="7">
    <location>
        <begin position="30"/>
        <end position="48"/>
    </location>
</feature>
<dbReference type="InterPro" id="IPR051645">
    <property type="entry name" value="PER33/POM33_regulator"/>
</dbReference>
<evidence type="ECO:0000256" key="3">
    <source>
        <dbReference type="ARBA" id="ARBA00022692"/>
    </source>
</evidence>
<evidence type="ECO:0000256" key="2">
    <source>
        <dbReference type="ARBA" id="ARBA00007322"/>
    </source>
</evidence>
<proteinExistence type="inferred from homology"/>
<dbReference type="PANTHER" id="PTHR12703">
    <property type="entry name" value="TRANSMEMBRANE PROTEIN 33"/>
    <property type="match status" value="1"/>
</dbReference>
<dbReference type="VEuPathDB" id="FungiDB:DIURU_003230"/>
<dbReference type="GO" id="GO:0071786">
    <property type="term" value="P:endoplasmic reticulum tubular network organization"/>
    <property type="evidence" value="ECO:0007669"/>
    <property type="project" value="TreeGrafter"/>
</dbReference>
<keyword evidence="4 7" id="KW-1133">Transmembrane helix</keyword>
<evidence type="ECO:0000313" key="8">
    <source>
        <dbReference type="EMBL" id="KAA8901521.1"/>
    </source>
</evidence>
<dbReference type="GO" id="GO:0016020">
    <property type="term" value="C:membrane"/>
    <property type="evidence" value="ECO:0007669"/>
    <property type="project" value="UniProtKB-SubCell"/>
</dbReference>
<evidence type="ECO:0000256" key="5">
    <source>
        <dbReference type="ARBA" id="ARBA00023136"/>
    </source>
</evidence>
<evidence type="ECO:0000256" key="7">
    <source>
        <dbReference type="SAM" id="Phobius"/>
    </source>
</evidence>
<dbReference type="GO" id="GO:0061024">
    <property type="term" value="P:membrane organization"/>
    <property type="evidence" value="ECO:0007669"/>
    <property type="project" value="TreeGrafter"/>
</dbReference>
<comment type="caution">
    <text evidence="8">The sequence shown here is derived from an EMBL/GenBank/DDBJ whole genome shotgun (WGS) entry which is preliminary data.</text>
</comment>
<feature type="compositionally biased region" description="Low complexity" evidence="6">
    <location>
        <begin position="1"/>
        <end position="16"/>
    </location>
</feature>
<dbReference type="OMA" id="RAYVWIT"/>
<dbReference type="PANTHER" id="PTHR12703:SF4">
    <property type="entry name" value="TRANSMEMBRANE PROTEIN 33"/>
    <property type="match status" value="1"/>
</dbReference>
<comment type="subcellular location">
    <subcellularLocation>
        <location evidence="1">Membrane</location>
        <topology evidence="1">Multi-pass membrane protein</topology>
    </subcellularLocation>
</comment>
<evidence type="ECO:0000256" key="6">
    <source>
        <dbReference type="SAM" id="MobiDB-lite"/>
    </source>
</evidence>
<keyword evidence="9" id="KW-1185">Reference proteome</keyword>
<reference evidence="8 9" key="1">
    <citation type="submission" date="2019-07" db="EMBL/GenBank/DDBJ databases">
        <title>Genome assembly of two rare yeast pathogens: Diutina rugosa and Trichomonascus ciferrii.</title>
        <authorList>
            <person name="Mixao V."/>
            <person name="Saus E."/>
            <person name="Hansen A."/>
            <person name="Lass-Flor C."/>
            <person name="Gabaldon T."/>
        </authorList>
    </citation>
    <scope>NUCLEOTIDE SEQUENCE [LARGE SCALE GENOMIC DNA]</scope>
    <source>
        <strain evidence="8 9">CBS 613</strain>
    </source>
</reference>
<evidence type="ECO:0000313" key="9">
    <source>
        <dbReference type="Proteomes" id="UP000449547"/>
    </source>
</evidence>
<feature type="transmembrane region" description="Helical" evidence="7">
    <location>
        <begin position="60"/>
        <end position="78"/>
    </location>
</feature>
<evidence type="ECO:0008006" key="10">
    <source>
        <dbReference type="Google" id="ProtNLM"/>
    </source>
</evidence>
<accession>A0A642ULQ2</accession>
<name>A0A642ULQ2_DIURU</name>
<dbReference type="GO" id="GO:0005783">
    <property type="term" value="C:endoplasmic reticulum"/>
    <property type="evidence" value="ECO:0007669"/>
    <property type="project" value="TreeGrafter"/>
</dbReference>
<dbReference type="OrthoDB" id="5581259at2759"/>
<dbReference type="GeneID" id="54781881"/>
<protein>
    <recommendedName>
        <fullName evidence="10">Nucleoporin POM33</fullName>
    </recommendedName>
</protein>
<feature type="transmembrane region" description="Helical" evidence="7">
    <location>
        <begin position="167"/>
        <end position="191"/>
    </location>
</feature>
<comment type="similarity">
    <text evidence="2">Belongs to the PER33/POM33 family.</text>
</comment>
<organism evidence="8 9">
    <name type="scientific">Diutina rugosa</name>
    <name type="common">Yeast</name>
    <name type="synonym">Candida rugosa</name>
    <dbReference type="NCBI Taxonomy" id="5481"/>
    <lineage>
        <taxon>Eukaryota</taxon>
        <taxon>Fungi</taxon>
        <taxon>Dikarya</taxon>
        <taxon>Ascomycota</taxon>
        <taxon>Saccharomycotina</taxon>
        <taxon>Pichiomycetes</taxon>
        <taxon>Debaryomycetaceae</taxon>
        <taxon>Diutina</taxon>
    </lineage>
</organism>
<sequence>MTEARASAQPHHQASSAHHHRKHSIQTLQFGWFLGHVLTVIGTLLYLLTYVGFGKRYHKVWYVVALFGIVESFSILIYQNITKRGLQPSQLLKDDNVHYFFIALVLLWVRPNVLLPLLPFFIYSVFHVLVYVNNYLLPQENPAITSFIAHNNVNSVRLGTQIEIFSWFWLLLRVLAWRPKSIIPFIAYTLFLRFRYEKMALTRTQVKNIEIKIDQLVNNANVPAVKNVWIQVKQVIRNAGGVYLVNDYTKEKTT</sequence>
<keyword evidence="5 7" id="KW-0472">Membrane</keyword>
<feature type="region of interest" description="Disordered" evidence="6">
    <location>
        <begin position="1"/>
        <end position="20"/>
    </location>
</feature>
<dbReference type="Pfam" id="PF03661">
    <property type="entry name" value="TMEM33_Pom33"/>
    <property type="match status" value="1"/>
</dbReference>
<dbReference type="AlphaFoldDB" id="A0A642ULQ2"/>
<gene>
    <name evidence="8" type="ORF">DIURU_003230</name>
</gene>
<dbReference type="Proteomes" id="UP000449547">
    <property type="component" value="Unassembled WGS sequence"/>
</dbReference>
<keyword evidence="3 7" id="KW-0812">Transmembrane</keyword>
<evidence type="ECO:0000256" key="1">
    <source>
        <dbReference type="ARBA" id="ARBA00004141"/>
    </source>
</evidence>
<evidence type="ECO:0000256" key="4">
    <source>
        <dbReference type="ARBA" id="ARBA00022989"/>
    </source>
</evidence>
<dbReference type="InterPro" id="IPR005344">
    <property type="entry name" value="TMEM33/Pom33"/>
</dbReference>
<dbReference type="RefSeq" id="XP_034012002.1">
    <property type="nucleotide sequence ID" value="XM_034155970.1"/>
</dbReference>